<evidence type="ECO:0000259" key="1">
    <source>
        <dbReference type="Pfam" id="PF14016"/>
    </source>
</evidence>
<dbReference type="EMBL" id="BAAAHH010000003">
    <property type="protein sequence ID" value="GAA0942109.1"/>
    <property type="molecule type" value="Genomic_DNA"/>
</dbReference>
<dbReference type="Proteomes" id="UP001500665">
    <property type="component" value="Unassembled WGS sequence"/>
</dbReference>
<protein>
    <recommendedName>
        <fullName evidence="1">DUF4232 domain-containing protein</fullName>
    </recommendedName>
</protein>
<sequence length="195" mass="20800">MRTIPLLLGLSLLVTACGEEPPRPLAIPSIDQSTGSDFEVCPESGVLVRELDTNAAMGLRAMSISLVNCGDVPQKFNGYPEIELYDAEGDPITADFRHGSGGVAQVESFEAPAAPFTLKPGELATAGILWRNLVENVTRPPVTADSMAVVPRPGMDAQRLTDLNIDLGTTVKVGLSPWKKSKDRQRTRSSAPEGT</sequence>
<dbReference type="Pfam" id="PF14016">
    <property type="entry name" value="DUF4232"/>
    <property type="match status" value="1"/>
</dbReference>
<organism evidence="2 3">
    <name type="scientific">Actinocorallia libanotica</name>
    <dbReference type="NCBI Taxonomy" id="46162"/>
    <lineage>
        <taxon>Bacteria</taxon>
        <taxon>Bacillati</taxon>
        <taxon>Actinomycetota</taxon>
        <taxon>Actinomycetes</taxon>
        <taxon>Streptosporangiales</taxon>
        <taxon>Thermomonosporaceae</taxon>
        <taxon>Actinocorallia</taxon>
    </lineage>
</organism>
<comment type="caution">
    <text evidence="2">The sequence shown here is derived from an EMBL/GenBank/DDBJ whole genome shotgun (WGS) entry which is preliminary data.</text>
</comment>
<dbReference type="PROSITE" id="PS51257">
    <property type="entry name" value="PROKAR_LIPOPROTEIN"/>
    <property type="match status" value="1"/>
</dbReference>
<gene>
    <name evidence="2" type="ORF">GCM10009550_13010</name>
</gene>
<dbReference type="InterPro" id="IPR025326">
    <property type="entry name" value="DUF4232"/>
</dbReference>
<dbReference type="RefSeq" id="WP_344237776.1">
    <property type="nucleotide sequence ID" value="NZ_BAAAHH010000003.1"/>
</dbReference>
<evidence type="ECO:0000313" key="2">
    <source>
        <dbReference type="EMBL" id="GAA0942109.1"/>
    </source>
</evidence>
<feature type="domain" description="DUF4232" evidence="1">
    <location>
        <begin position="41"/>
        <end position="174"/>
    </location>
</feature>
<reference evidence="2 3" key="1">
    <citation type="journal article" date="2019" name="Int. J. Syst. Evol. Microbiol.">
        <title>The Global Catalogue of Microorganisms (GCM) 10K type strain sequencing project: providing services to taxonomists for standard genome sequencing and annotation.</title>
        <authorList>
            <consortium name="The Broad Institute Genomics Platform"/>
            <consortium name="The Broad Institute Genome Sequencing Center for Infectious Disease"/>
            <person name="Wu L."/>
            <person name="Ma J."/>
        </authorList>
    </citation>
    <scope>NUCLEOTIDE SEQUENCE [LARGE SCALE GENOMIC DNA]</scope>
    <source>
        <strain evidence="2 3">JCM 10696</strain>
    </source>
</reference>
<name>A0ABN1QGS5_9ACTN</name>
<keyword evidence="3" id="KW-1185">Reference proteome</keyword>
<proteinExistence type="predicted"/>
<evidence type="ECO:0000313" key="3">
    <source>
        <dbReference type="Proteomes" id="UP001500665"/>
    </source>
</evidence>
<accession>A0ABN1QGS5</accession>